<proteinExistence type="predicted"/>
<sequence length="86" mass="9835">MVCAMWAMWTMGTDGRMPFDYSDTTPIKMMMDIARGMEDLHSCGLIHRDLKDFKCPGYAFAAFELTSWRSNWIGGNFGVIVFLPQD</sequence>
<dbReference type="SUPFAM" id="SSF56112">
    <property type="entry name" value="Protein kinase-like (PK-like)"/>
    <property type="match status" value="1"/>
</dbReference>
<gene>
    <name evidence="1" type="ORF">CSSPTR1EN2_LOCUS6135</name>
</gene>
<reference evidence="1" key="1">
    <citation type="submission" date="2024-02" db="EMBL/GenBank/DDBJ databases">
        <authorList>
            <consortium name="ELIXIR-Norway"/>
            <consortium name="Elixir Norway"/>
        </authorList>
    </citation>
    <scope>NUCLEOTIDE SEQUENCE</scope>
</reference>
<evidence type="ECO:0008006" key="3">
    <source>
        <dbReference type="Google" id="ProtNLM"/>
    </source>
</evidence>
<evidence type="ECO:0000313" key="1">
    <source>
        <dbReference type="EMBL" id="CAK9201894.1"/>
    </source>
</evidence>
<dbReference type="Proteomes" id="UP001497512">
    <property type="component" value="Chromosome 13"/>
</dbReference>
<evidence type="ECO:0000313" key="2">
    <source>
        <dbReference type="Proteomes" id="UP001497512"/>
    </source>
</evidence>
<keyword evidence="2" id="KW-1185">Reference proteome</keyword>
<dbReference type="Gene3D" id="1.10.510.10">
    <property type="entry name" value="Transferase(Phosphotransferase) domain 1"/>
    <property type="match status" value="1"/>
</dbReference>
<name>A0ABP0TPM9_9BRYO</name>
<dbReference type="InterPro" id="IPR011009">
    <property type="entry name" value="Kinase-like_dom_sf"/>
</dbReference>
<organism evidence="1 2">
    <name type="scientific">Sphagnum troendelagicum</name>
    <dbReference type="NCBI Taxonomy" id="128251"/>
    <lineage>
        <taxon>Eukaryota</taxon>
        <taxon>Viridiplantae</taxon>
        <taxon>Streptophyta</taxon>
        <taxon>Embryophyta</taxon>
        <taxon>Bryophyta</taxon>
        <taxon>Sphagnophytina</taxon>
        <taxon>Sphagnopsida</taxon>
        <taxon>Sphagnales</taxon>
        <taxon>Sphagnaceae</taxon>
        <taxon>Sphagnum</taxon>
    </lineage>
</organism>
<dbReference type="EMBL" id="OZ019905">
    <property type="protein sequence ID" value="CAK9201894.1"/>
    <property type="molecule type" value="Genomic_DNA"/>
</dbReference>
<protein>
    <recommendedName>
        <fullName evidence="3">Protein kinase domain-containing protein</fullName>
    </recommendedName>
</protein>
<accession>A0ABP0TPM9</accession>